<evidence type="ECO:0008006" key="6">
    <source>
        <dbReference type="Google" id="ProtNLM"/>
    </source>
</evidence>
<feature type="domain" description="XdhC Rossmann" evidence="3">
    <location>
        <begin position="185"/>
        <end position="332"/>
    </location>
</feature>
<evidence type="ECO:0000313" key="5">
    <source>
        <dbReference type="Proteomes" id="UP000037397"/>
    </source>
</evidence>
<dbReference type="RefSeq" id="WP_050668834.1">
    <property type="nucleotide sequence ID" value="NZ_LAIR01000002.1"/>
</dbReference>
<gene>
    <name evidence="4" type="ORF">VV01_04430</name>
</gene>
<protein>
    <recommendedName>
        <fullName evidence="6">XshC-Cox1 family protein</fullName>
    </recommendedName>
</protein>
<comment type="caution">
    <text evidence="4">The sequence shown here is derived from an EMBL/GenBank/DDBJ whole genome shotgun (WGS) entry which is preliminary data.</text>
</comment>
<reference evidence="5" key="1">
    <citation type="submission" date="2015-03" db="EMBL/GenBank/DDBJ databases">
        <title>Luteipulveratus halotolerans sp. nov., a novel actinobacterium (Dermacoccaceae) from Sarawak, Malaysia.</title>
        <authorList>
            <person name="Juboi H."/>
            <person name="Basik A."/>
            <person name="Shamsul S.S."/>
            <person name="Arnold P."/>
            <person name="Schmitt E.K."/>
            <person name="Sanglier J.-J."/>
            <person name="Yeo T."/>
        </authorList>
    </citation>
    <scope>NUCLEOTIDE SEQUENCE [LARGE SCALE GENOMIC DNA]</scope>
    <source>
        <strain evidence="5">C296001</strain>
    </source>
</reference>
<name>A0A0L6CGC6_9MICO</name>
<dbReference type="PATRIC" id="fig|1631356.3.peg.825"/>
<dbReference type="PANTHER" id="PTHR30388">
    <property type="entry name" value="ALDEHYDE OXIDOREDUCTASE MOLYBDENUM COFACTOR ASSEMBLY PROTEIN"/>
    <property type="match status" value="1"/>
</dbReference>
<feature type="domain" description="XdhC- CoxI" evidence="2">
    <location>
        <begin position="18"/>
        <end position="78"/>
    </location>
</feature>
<dbReference type="EMBL" id="LAIR01000002">
    <property type="protein sequence ID" value="KNX36568.1"/>
    <property type="molecule type" value="Genomic_DNA"/>
</dbReference>
<dbReference type="AlphaFoldDB" id="A0A0L6CGC6"/>
<dbReference type="InterPro" id="IPR052698">
    <property type="entry name" value="MoCofactor_Util/Proc"/>
</dbReference>
<evidence type="ECO:0000259" key="3">
    <source>
        <dbReference type="Pfam" id="PF13478"/>
    </source>
</evidence>
<accession>A0A0L6CGC6</accession>
<evidence type="ECO:0000256" key="1">
    <source>
        <dbReference type="SAM" id="MobiDB-lite"/>
    </source>
</evidence>
<sequence>MLDALQHLSRCWDPASCGVLATVVDQEGSAPLEVGTSMTVDAAGRPHGSISGGCVDGDVYETALDVLRSGRPVLRRYGPGGSPFAASLTCGGSVEVLVHRVDPDSPLRSGSWADAGRARSAVAVTLRGDRAAVLAEVGSTRWGTLGDQALDDAVLRDHESGPHSYAGASGPVRVFVWAAPPPPRLLLVGANAVTAALSRLGAELGYLVTVCDQREVFTGPSAFPAAEEVVVQWPHRYLEAEAAGGRIDDRTVICVLTHDERVDAPTLRTALRLNAVGYVGAMGSRTTHHDRVRRLGALGVTAPELSRLSSPIGLDLGARTPAEIALSILAEVTAVRTAASGRPLTTRTGPIHAAADPRSACSA</sequence>
<dbReference type="InterPro" id="IPR027051">
    <property type="entry name" value="XdhC_Rossmann_dom"/>
</dbReference>
<keyword evidence="5" id="KW-1185">Reference proteome</keyword>
<dbReference type="Pfam" id="PF02625">
    <property type="entry name" value="XdhC_CoxI"/>
    <property type="match status" value="1"/>
</dbReference>
<dbReference type="Pfam" id="PF13478">
    <property type="entry name" value="XdhC_C"/>
    <property type="match status" value="1"/>
</dbReference>
<proteinExistence type="predicted"/>
<feature type="region of interest" description="Disordered" evidence="1">
    <location>
        <begin position="341"/>
        <end position="363"/>
    </location>
</feature>
<dbReference type="STRING" id="1631356.VV01_04430"/>
<organism evidence="4 5">
    <name type="scientific">Luteipulveratus halotolerans</name>
    <dbReference type="NCBI Taxonomy" id="1631356"/>
    <lineage>
        <taxon>Bacteria</taxon>
        <taxon>Bacillati</taxon>
        <taxon>Actinomycetota</taxon>
        <taxon>Actinomycetes</taxon>
        <taxon>Micrococcales</taxon>
        <taxon>Dermacoccaceae</taxon>
        <taxon>Luteipulveratus</taxon>
    </lineage>
</organism>
<dbReference type="Gene3D" id="3.40.50.720">
    <property type="entry name" value="NAD(P)-binding Rossmann-like Domain"/>
    <property type="match status" value="1"/>
</dbReference>
<dbReference type="Proteomes" id="UP000037397">
    <property type="component" value="Unassembled WGS sequence"/>
</dbReference>
<dbReference type="PANTHER" id="PTHR30388:SF4">
    <property type="entry name" value="MOLYBDENUM COFACTOR INSERTION CHAPERONE PAOD"/>
    <property type="match status" value="1"/>
</dbReference>
<evidence type="ECO:0000313" key="4">
    <source>
        <dbReference type="EMBL" id="KNX36568.1"/>
    </source>
</evidence>
<evidence type="ECO:0000259" key="2">
    <source>
        <dbReference type="Pfam" id="PF02625"/>
    </source>
</evidence>
<dbReference type="InterPro" id="IPR003777">
    <property type="entry name" value="XdhC_CoxI"/>
</dbReference>